<dbReference type="InterPro" id="IPR003494">
    <property type="entry name" value="SHS2_FtsA"/>
</dbReference>
<dbReference type="EMBL" id="CP009933">
    <property type="protein sequence ID" value="AKA69556.1"/>
    <property type="molecule type" value="Genomic_DNA"/>
</dbReference>
<keyword evidence="1" id="KW-0694">RNA-binding</keyword>
<reference evidence="4 5" key="1">
    <citation type="journal article" date="2015" name="J. Biotechnol.">
        <title>Complete genome sequence of a malodorant-producing acetogen, Clostridium scatologenes ATCC 25775(T).</title>
        <authorList>
            <person name="Zhu Z."/>
            <person name="Guo T."/>
            <person name="Zheng H."/>
            <person name="Song T."/>
            <person name="Ouyang P."/>
            <person name="Xie J."/>
        </authorList>
    </citation>
    <scope>NUCLEOTIDE SEQUENCE [LARGE SCALE GENOMIC DNA]</scope>
    <source>
        <strain evidence="4 5">ATCC 25775</strain>
    </source>
</reference>
<dbReference type="InterPro" id="IPR056546">
    <property type="entry name" value="MreB_MamK-like"/>
</dbReference>
<dbReference type="AlphaFoldDB" id="A0A0E3GR20"/>
<dbReference type="CDD" id="cd24004">
    <property type="entry name" value="ASKHA_NBD_PilM-like"/>
    <property type="match status" value="1"/>
</dbReference>
<proteinExistence type="predicted"/>
<dbReference type="RefSeq" id="WP_029163464.1">
    <property type="nucleotide sequence ID" value="NZ_CP009933.1"/>
</dbReference>
<protein>
    <submittedName>
        <fullName evidence="4">FtsA-related protein</fullName>
    </submittedName>
</protein>
<name>A0A0E3GR20_CLOSL</name>
<gene>
    <name evidence="4" type="ORF">CSCA_2431</name>
</gene>
<evidence type="ECO:0000313" key="5">
    <source>
        <dbReference type="Proteomes" id="UP000033115"/>
    </source>
</evidence>
<evidence type="ECO:0000256" key="2">
    <source>
        <dbReference type="SAM" id="Coils"/>
    </source>
</evidence>
<evidence type="ECO:0000313" key="4">
    <source>
        <dbReference type="EMBL" id="AKA69556.1"/>
    </source>
</evidence>
<accession>A0A0E3GR20</accession>
<dbReference type="HOGENOM" id="CLU_010661_1_0_9"/>
<dbReference type="KEGG" id="csq:CSCA_2431"/>
<dbReference type="Gene3D" id="3.30.420.40">
    <property type="match status" value="2"/>
</dbReference>
<evidence type="ECO:0000259" key="3">
    <source>
        <dbReference type="SMART" id="SM00842"/>
    </source>
</evidence>
<keyword evidence="2" id="KW-0175">Coiled coil</keyword>
<evidence type="ECO:0000256" key="1">
    <source>
        <dbReference type="PROSITE-ProRule" id="PRU00182"/>
    </source>
</evidence>
<dbReference type="GO" id="GO:0051301">
    <property type="term" value="P:cell division"/>
    <property type="evidence" value="ECO:0007669"/>
    <property type="project" value="InterPro"/>
</dbReference>
<dbReference type="InterPro" id="IPR050696">
    <property type="entry name" value="FtsA/MreB"/>
</dbReference>
<dbReference type="InterPro" id="IPR043129">
    <property type="entry name" value="ATPase_NBD"/>
</dbReference>
<keyword evidence="5" id="KW-1185">Reference proteome</keyword>
<organism evidence="4 5">
    <name type="scientific">Clostridium scatologenes</name>
    <dbReference type="NCBI Taxonomy" id="1548"/>
    <lineage>
        <taxon>Bacteria</taxon>
        <taxon>Bacillati</taxon>
        <taxon>Bacillota</taxon>
        <taxon>Clostridia</taxon>
        <taxon>Eubacteriales</taxon>
        <taxon>Clostridiaceae</taxon>
        <taxon>Clostridium</taxon>
    </lineage>
</organism>
<dbReference type="PANTHER" id="PTHR32432">
    <property type="entry name" value="CELL DIVISION PROTEIN FTSA-RELATED"/>
    <property type="match status" value="1"/>
</dbReference>
<dbReference type="Pfam" id="PF06723">
    <property type="entry name" value="MreB_Mbl"/>
    <property type="match status" value="1"/>
</dbReference>
<dbReference type="GO" id="GO:0003723">
    <property type="term" value="F:RNA binding"/>
    <property type="evidence" value="ECO:0007669"/>
    <property type="project" value="UniProtKB-KW"/>
</dbReference>
<dbReference type="PANTHER" id="PTHR32432:SF3">
    <property type="entry name" value="ETHANOLAMINE UTILIZATION PROTEIN EUTJ"/>
    <property type="match status" value="1"/>
</dbReference>
<dbReference type="SMART" id="SM00842">
    <property type="entry name" value="FtsA"/>
    <property type="match status" value="1"/>
</dbReference>
<dbReference type="PROSITE" id="PS50889">
    <property type="entry name" value="S4"/>
    <property type="match status" value="1"/>
</dbReference>
<dbReference type="STRING" id="1548.CSCA_2431"/>
<sequence length="723" mass="80811">MNDTNINPQDVIFALDIGTRSVIGTAGTVRDKKFYIVAEYCVEHEERAMIDGQIHDIGLVANAVNNVKKQLEEKLNMKMESVSIAAAGRFLRTMVSKAQLKIDYDKEIDKDTIRSLELTAVKSAEEKINEQREGKLYCVGYSVKNYYLNGYIINNLLSHKGENIEAEVIATFLPRSVVDSLYSVMEKVGLQVASMTLEPIAAMEAAIPQNLRLLNLALVDVGAGTSDIAISSKDTISAYGMVPLAGDEVTEVIAQNYLVDFNTAEYIKRQCSTNDKLVYKDVLGLENELSSEDVIKFITPAVKKIADEIGSKIIELNGDKSPNAIFIVGGGAHTPKLKEFLADKLNILPQRIAIKGRDAVTECVCEDNSLGSTGVTVLGIALVSIRRFGHDFIDVILNDKVISLFNSHKHTVMDVMMQGGMNPKVLIGRNGRNIRFTLNGIKRVAFGTLASPAEIMLNGNKSNIDEEVKEGDKVEIKYARDGNDAAPNALEYVKRLYSISFFVNDIIENLEPIALINGKKVDLNEKIKENDEVEILFPETLTQYKKYLAENSEEHKYYLNGIEISDGYKIEEGDRIYSIKHDEAEKDEVKNEVVEQKEIKASEESVDIVEDKTTVESETSKVEAALDSEKNEEKVEILEENKETKQDDELLKKEKSEDEIEVIVNGKNVCLQGKKEYVFIDIFNFIDFDLTIPKGKLYLRLNQKDAGYYDKLSSGDIIEIGWE</sequence>
<dbReference type="Proteomes" id="UP000033115">
    <property type="component" value="Chromosome"/>
</dbReference>
<feature type="domain" description="SHS2" evidence="3">
    <location>
        <begin position="12"/>
        <end position="206"/>
    </location>
</feature>
<feature type="coiled-coil region" evidence="2">
    <location>
        <begin position="579"/>
        <end position="648"/>
    </location>
</feature>
<dbReference type="SUPFAM" id="SSF53067">
    <property type="entry name" value="Actin-like ATPase domain"/>
    <property type="match status" value="2"/>
</dbReference>